<dbReference type="EnsemblBacteria" id="ACB07267">
    <property type="protein sequence ID" value="ACB07267"/>
    <property type="gene ID" value="Kcr_0514"/>
</dbReference>
<evidence type="ECO:0000256" key="2">
    <source>
        <dbReference type="ARBA" id="ARBA00022982"/>
    </source>
</evidence>
<dbReference type="CDD" id="cd00729">
    <property type="entry name" value="rubredoxin_SM"/>
    <property type="match status" value="1"/>
</dbReference>
<dbReference type="InParanoid" id="B1L488"/>
<dbReference type="InterPro" id="IPR052753">
    <property type="entry name" value="Rbr2/Nigerythrin"/>
</dbReference>
<accession>B1L488</accession>
<dbReference type="InterPro" id="IPR012347">
    <property type="entry name" value="Ferritin-like"/>
</dbReference>
<evidence type="ECO:0000259" key="3">
    <source>
        <dbReference type="PROSITE" id="PS50903"/>
    </source>
</evidence>
<name>B1L488_KORCO</name>
<dbReference type="CDD" id="cd01041">
    <property type="entry name" value="Rubrerythrin"/>
    <property type="match status" value="1"/>
</dbReference>
<dbReference type="HOGENOM" id="CLU_095256_1_0_2"/>
<dbReference type="Pfam" id="PF02915">
    <property type="entry name" value="Rubrerythrin"/>
    <property type="match status" value="1"/>
</dbReference>
<dbReference type="OrthoDB" id="45654at2157"/>
<dbReference type="PANTHER" id="PTHR33746:SF4">
    <property type="entry name" value="RUBRERYTHRIN"/>
    <property type="match status" value="1"/>
</dbReference>
<keyword evidence="1" id="KW-0813">Transport</keyword>
<dbReference type="InterPro" id="IPR048574">
    <property type="entry name" value="RUBY_RBDX"/>
</dbReference>
<dbReference type="InterPro" id="IPR024934">
    <property type="entry name" value="Rubredoxin-like_dom"/>
</dbReference>
<dbReference type="InterPro" id="IPR009078">
    <property type="entry name" value="Ferritin-like_SF"/>
</dbReference>
<reference evidence="5 6" key="1">
    <citation type="journal article" date="2008" name="Proc. Natl. Acad. Sci. U.S.A.">
        <title>A korarchaeal genome reveals new insights into the evolution of the Archaea.</title>
        <authorList>
            <person name="Elkins J.G."/>
            <person name="Podar M."/>
            <person name="Graham D.E."/>
            <person name="Makarova K.S."/>
            <person name="Wolf Y."/>
            <person name="Randau L."/>
            <person name="Hedlund B.P."/>
            <person name="Brochier-Armanet C."/>
            <person name="Kunin V."/>
            <person name="Anderson I."/>
            <person name="Lapidus A."/>
            <person name="Goltsman E."/>
            <person name="Barry K."/>
            <person name="Koonin E.V."/>
            <person name="Hugenholtz P."/>
            <person name="Kyrpides N."/>
            <person name="Wanner G."/>
            <person name="Richardson P."/>
            <person name="Keller M."/>
            <person name="Stetter K.O."/>
        </authorList>
    </citation>
    <scope>NUCLEOTIDE SEQUENCE [LARGE SCALE GENOMIC DNA]</scope>
    <source>
        <strain evidence="6">OPF8</strain>
    </source>
</reference>
<dbReference type="PROSITE" id="PS50903">
    <property type="entry name" value="RUBREDOXIN_LIKE"/>
    <property type="match status" value="1"/>
</dbReference>
<protein>
    <submittedName>
        <fullName evidence="5">Rubrerythrin</fullName>
    </submittedName>
</protein>
<gene>
    <name evidence="5" type="ordered locus">Kcr_0514</name>
</gene>
<feature type="domain" description="Rubredoxin-like" evidence="3">
    <location>
        <begin position="152"/>
        <end position="186"/>
    </location>
</feature>
<dbReference type="Gene3D" id="2.20.28.10">
    <property type="match status" value="1"/>
</dbReference>
<organism evidence="5 6">
    <name type="scientific">Korarchaeum cryptofilum (strain OPF8)</name>
    <dbReference type="NCBI Taxonomy" id="374847"/>
    <lineage>
        <taxon>Archaea</taxon>
        <taxon>Thermoproteota</taxon>
        <taxon>Candidatus Korarchaeia</taxon>
        <taxon>Candidatus Korarchaeales</taxon>
        <taxon>Candidatus Korarchaeaceae</taxon>
        <taxon>Candidatus Korarchaeum</taxon>
    </lineage>
</organism>
<dbReference type="InterPro" id="IPR003251">
    <property type="entry name" value="Rr_diiron-bd_dom"/>
</dbReference>
<dbReference type="Gene3D" id="1.20.1260.10">
    <property type="match status" value="1"/>
</dbReference>
<dbReference type="PROSITE" id="PS50905">
    <property type="entry name" value="FERRITIN_LIKE"/>
    <property type="match status" value="1"/>
</dbReference>
<dbReference type="GeneID" id="6093798"/>
<keyword evidence="2" id="KW-0249">Electron transport</keyword>
<dbReference type="KEGG" id="kcr:Kcr_0514"/>
<dbReference type="GO" id="GO:0016491">
    <property type="term" value="F:oxidoreductase activity"/>
    <property type="evidence" value="ECO:0007669"/>
    <property type="project" value="InterPro"/>
</dbReference>
<dbReference type="Pfam" id="PF21349">
    <property type="entry name" value="RUBY_RBDX"/>
    <property type="match status" value="1"/>
</dbReference>
<dbReference type="STRING" id="374847.Kcr_0514"/>
<sequence length="186" mass="20892">MHHIRPMTKDAVLSAFGGESMAHMRYLIFSGIAEKEGFPNVARLFKAIAYAEQVHATNHYNVLKDYKEDAKVSAGTPIGPGSTSHNLELAIEGEEYEVKEMYPVYMEIARSQGVDQAERSFKWAYEAEKIHAELYRKTKESVDAGKDFKIEGKVWICPVCGHTYVGEVPPERCPVCGAPKDRYVGF</sequence>
<dbReference type="EMBL" id="CP000968">
    <property type="protein sequence ID" value="ACB07267.1"/>
    <property type="molecule type" value="Genomic_DNA"/>
</dbReference>
<dbReference type="PhylomeDB" id="B1L488"/>
<evidence type="ECO:0000313" key="6">
    <source>
        <dbReference type="Proteomes" id="UP000001686"/>
    </source>
</evidence>
<feature type="domain" description="Ferritin-like diiron" evidence="4">
    <location>
        <begin position="2"/>
        <end position="146"/>
    </location>
</feature>
<proteinExistence type="predicted"/>
<evidence type="ECO:0000256" key="1">
    <source>
        <dbReference type="ARBA" id="ARBA00022448"/>
    </source>
</evidence>
<dbReference type="SUPFAM" id="SSF47240">
    <property type="entry name" value="Ferritin-like"/>
    <property type="match status" value="1"/>
</dbReference>
<dbReference type="RefSeq" id="WP_012309164.1">
    <property type="nucleotide sequence ID" value="NC_010482.1"/>
</dbReference>
<dbReference type="PANTHER" id="PTHR33746">
    <property type="entry name" value="RUBRERYTHRIN"/>
    <property type="match status" value="1"/>
</dbReference>
<dbReference type="AlphaFoldDB" id="B1L488"/>
<dbReference type="SUPFAM" id="SSF57802">
    <property type="entry name" value="Rubredoxin-like"/>
    <property type="match status" value="1"/>
</dbReference>
<evidence type="ECO:0000259" key="4">
    <source>
        <dbReference type="PROSITE" id="PS50905"/>
    </source>
</evidence>
<evidence type="ECO:0000313" key="5">
    <source>
        <dbReference type="EMBL" id="ACB07267.1"/>
    </source>
</evidence>
<dbReference type="InterPro" id="IPR009040">
    <property type="entry name" value="Ferritin-like_diiron"/>
</dbReference>
<keyword evidence="6" id="KW-1185">Reference proteome</keyword>
<dbReference type="Proteomes" id="UP000001686">
    <property type="component" value="Chromosome"/>
</dbReference>
<dbReference type="eggNOG" id="arCOG01097">
    <property type="taxonomic scope" value="Archaea"/>
</dbReference>
<dbReference type="GO" id="GO:0005506">
    <property type="term" value="F:iron ion binding"/>
    <property type="evidence" value="ECO:0007669"/>
    <property type="project" value="InterPro"/>
</dbReference>